<evidence type="ECO:0000256" key="1">
    <source>
        <dbReference type="ARBA" id="ARBA00004443"/>
    </source>
</evidence>
<keyword evidence="6 12" id="KW-0999">Mitochondrion inner membrane</keyword>
<dbReference type="OMA" id="FDQRKIR"/>
<protein>
    <recommendedName>
        <fullName evidence="3 12">Cytochrome b-c1 complex subunit 7</fullName>
    </recommendedName>
</protein>
<dbReference type="KEGG" id="tad:TRIADDRAFT_63961"/>
<dbReference type="InterPro" id="IPR036544">
    <property type="entry name" value="QCR7_sf"/>
</dbReference>
<dbReference type="RefSeq" id="XP_002112931.1">
    <property type="nucleotide sequence ID" value="XM_002112895.1"/>
</dbReference>
<evidence type="ECO:0000256" key="7">
    <source>
        <dbReference type="ARBA" id="ARBA00022982"/>
    </source>
</evidence>
<evidence type="ECO:0000256" key="3">
    <source>
        <dbReference type="ARBA" id="ARBA00016323"/>
    </source>
</evidence>
<gene>
    <name evidence="13" type="ORF">TRIADDRAFT_63961</name>
</gene>
<comment type="similarity">
    <text evidence="2 12">Belongs to the UQCRB/QCR7 family.</text>
</comment>
<evidence type="ECO:0000313" key="14">
    <source>
        <dbReference type="Proteomes" id="UP000009022"/>
    </source>
</evidence>
<organism evidence="13 14">
    <name type="scientific">Trichoplax adhaerens</name>
    <name type="common">Trichoplax reptans</name>
    <dbReference type="NCBI Taxonomy" id="10228"/>
    <lineage>
        <taxon>Eukaryota</taxon>
        <taxon>Metazoa</taxon>
        <taxon>Placozoa</taxon>
        <taxon>Uniplacotomia</taxon>
        <taxon>Trichoplacea</taxon>
        <taxon>Trichoplacidae</taxon>
        <taxon>Trichoplax</taxon>
    </lineage>
</organism>
<dbReference type="AlphaFoldDB" id="B3RYH5"/>
<dbReference type="EMBL" id="DS985245">
    <property type="protein sequence ID" value="EDV25041.1"/>
    <property type="molecule type" value="Genomic_DNA"/>
</dbReference>
<reference evidence="13 14" key="1">
    <citation type="journal article" date="2008" name="Nature">
        <title>The Trichoplax genome and the nature of placozoans.</title>
        <authorList>
            <person name="Srivastava M."/>
            <person name="Begovic E."/>
            <person name="Chapman J."/>
            <person name="Putnam N.H."/>
            <person name="Hellsten U."/>
            <person name="Kawashima T."/>
            <person name="Kuo A."/>
            <person name="Mitros T."/>
            <person name="Salamov A."/>
            <person name="Carpenter M.L."/>
            <person name="Signorovitch A.Y."/>
            <person name="Moreno M.A."/>
            <person name="Kamm K."/>
            <person name="Grimwood J."/>
            <person name="Schmutz J."/>
            <person name="Shapiro H."/>
            <person name="Grigoriev I.V."/>
            <person name="Buss L.W."/>
            <person name="Schierwater B."/>
            <person name="Dellaporta S.L."/>
            <person name="Rokhsar D.S."/>
        </authorList>
    </citation>
    <scope>NUCLEOTIDE SEQUENCE [LARGE SCALE GENOMIC DNA]</scope>
    <source>
        <strain evidence="13 14">Grell-BS-1999</strain>
    </source>
</reference>
<dbReference type="GO" id="GO:0045275">
    <property type="term" value="C:respiratory chain complex III"/>
    <property type="evidence" value="ECO:0000318"/>
    <property type="project" value="GO_Central"/>
</dbReference>
<keyword evidence="8 12" id="KW-0496">Mitochondrion</keyword>
<evidence type="ECO:0000256" key="5">
    <source>
        <dbReference type="ARBA" id="ARBA00022660"/>
    </source>
</evidence>
<evidence type="ECO:0000256" key="2">
    <source>
        <dbReference type="ARBA" id="ARBA00008554"/>
    </source>
</evidence>
<evidence type="ECO:0000256" key="11">
    <source>
        <dbReference type="ARBA" id="ARBA00046393"/>
    </source>
</evidence>
<dbReference type="PANTHER" id="PTHR12022:SF0">
    <property type="entry name" value="CYTOCHROME B-C1 COMPLEX SUBUNIT 7"/>
    <property type="match status" value="1"/>
</dbReference>
<dbReference type="FunFam" id="1.10.1090.10:FF:000001">
    <property type="entry name" value="Cytochrome b-c1 complex subunit 7"/>
    <property type="match status" value="1"/>
</dbReference>
<dbReference type="CTD" id="6753701"/>
<dbReference type="Gene3D" id="1.10.1090.10">
    <property type="entry name" value="Cytochrome b-c1 complex subunit 7"/>
    <property type="match status" value="1"/>
</dbReference>
<evidence type="ECO:0000256" key="10">
    <source>
        <dbReference type="ARBA" id="ARBA00038521"/>
    </source>
</evidence>
<dbReference type="SUPFAM" id="SSF81524">
    <property type="entry name" value="14 kDa protein of cytochrome bc1 complex (Ubiquinol-cytochrome c reductase)"/>
    <property type="match status" value="1"/>
</dbReference>
<comment type="function">
    <text evidence="12">Component of the ubiquinol-cytochrome c oxidoreductase, a multisubunit transmembrane complex that is part of the mitochondrial electron transport chain which drives oxidative phosphorylation.</text>
</comment>
<proteinExistence type="inferred from homology"/>
<dbReference type="PANTHER" id="PTHR12022">
    <property type="entry name" value="UBIQUINOL-CYTOCHROME C REDUCTASE COMPLEX 14 KD PROTEIN"/>
    <property type="match status" value="1"/>
</dbReference>
<keyword evidence="7 12" id="KW-0249">Electron transport</keyword>
<keyword evidence="5 12" id="KW-0679">Respiratory chain</keyword>
<dbReference type="InterPro" id="IPR003197">
    <property type="entry name" value="QCR7"/>
</dbReference>
<dbReference type="eggNOG" id="KOG3440">
    <property type="taxonomic scope" value="Eukaryota"/>
</dbReference>
<dbReference type="GO" id="GO:0006122">
    <property type="term" value="P:mitochondrial electron transport, ubiquinol to cytochrome c"/>
    <property type="evidence" value="ECO:0000318"/>
    <property type="project" value="GO_Central"/>
</dbReference>
<evidence type="ECO:0000313" key="13">
    <source>
        <dbReference type="EMBL" id="EDV25041.1"/>
    </source>
</evidence>
<accession>B3RYH5</accession>
<dbReference type="OrthoDB" id="425749at2759"/>
<comment type="subunit">
    <text evidence="10">Component of the ubiquinol-cytochrome c oxidoreductase (cytochrome b-c1 complex, complex III, CIII), a multisubunit enzyme composed of 3 respiratory subunits cytochrome b, cytochrome c1 and Rieske protein, 2 core protein subunits, and additional low-molecular weight protein subunits. The complex exists as an obligatory dimer and forms supercomplexes (SCs) in the inner mitochondrial membrane with cytochrome c oxidase (complex IV, CIV).</text>
</comment>
<dbReference type="Pfam" id="PF02271">
    <property type="entry name" value="UCR_14kD"/>
    <property type="match status" value="1"/>
</dbReference>
<evidence type="ECO:0000256" key="6">
    <source>
        <dbReference type="ARBA" id="ARBA00022792"/>
    </source>
</evidence>
<dbReference type="FunCoup" id="B3RYH5">
    <property type="interactions" value="737"/>
</dbReference>
<keyword evidence="14" id="KW-1185">Reference proteome</keyword>
<name>B3RYH5_TRIAD</name>
<evidence type="ECO:0000256" key="12">
    <source>
        <dbReference type="PIRNR" id="PIRNR000022"/>
    </source>
</evidence>
<dbReference type="STRING" id="10228.B3RYH5"/>
<dbReference type="InParanoid" id="B3RYH5"/>
<evidence type="ECO:0000256" key="8">
    <source>
        <dbReference type="ARBA" id="ARBA00023128"/>
    </source>
</evidence>
<dbReference type="PhylomeDB" id="B3RYH5"/>
<dbReference type="GeneID" id="6753701"/>
<comment type="subunit">
    <text evidence="11">Component of the ubiquinol-cytochrome c oxidoreductase (cytochrome b-c1 complex, complex III, CIII), a multisubunit enzyme composed of 11 subunits. The complex is composed of 3 respiratory subunits cytochrome b, cytochrome c1 and Rieske protein UQCRFS1, 2 core protein subunits UQCRC1/QCR1 and UQCRC2/QCR2, and 6 low-molecular weight protein subunits UQCRH/QCR6, UQCRB/QCR7, UQCRQ/QCR8, UQCR10/QCR9, UQCR11/QCR10 and subunit 9, the cleavage product of Rieske protein UQCRFS1. The complex exists as an obligatory dimer and forms supercomplexes (SCs) in the inner mitochondrial membrane with NADH-ubiquinone oxidoreductase (complex I, CI) and cytochrome c oxidase (complex IV, CIV), resulting in different assemblies (supercomplex SCI(1)III(2)IV(1) and megacomplex MCI(2)III(2)IV(2)).</text>
</comment>
<keyword evidence="4 12" id="KW-0813">Transport</keyword>
<comment type="subcellular location">
    <subcellularLocation>
        <location evidence="1">Mitochondrion inner membrane</location>
        <topology evidence="1">Peripheral membrane protein</topology>
        <orientation evidence="1">Matrix side</orientation>
    </subcellularLocation>
</comment>
<dbReference type="Proteomes" id="UP000009022">
    <property type="component" value="Unassembled WGS sequence"/>
</dbReference>
<sequence>MANKVVKGAEIARQLPLSRRIFAAVAEWWQNASGYRKYGLKREDLLNDEIPNIAEALRRLPEDEYMARQWRIKRALDCSLKNTYLPREEWTKVEDDKFYLKPYLDLVEKEKTERKSFDNQ</sequence>
<evidence type="ECO:0000256" key="9">
    <source>
        <dbReference type="ARBA" id="ARBA00023136"/>
    </source>
</evidence>
<keyword evidence="9 12" id="KW-0472">Membrane</keyword>
<evidence type="ECO:0000256" key="4">
    <source>
        <dbReference type="ARBA" id="ARBA00022448"/>
    </source>
</evidence>
<dbReference type="HOGENOM" id="CLU_115154_2_0_1"/>
<dbReference type="GO" id="GO:0005743">
    <property type="term" value="C:mitochondrial inner membrane"/>
    <property type="evidence" value="ECO:0007669"/>
    <property type="project" value="UniProtKB-SubCell"/>
</dbReference>
<dbReference type="PIRSF" id="PIRSF000022">
    <property type="entry name" value="Bc1_14K"/>
    <property type="match status" value="1"/>
</dbReference>